<keyword evidence="3 6" id="KW-1133">Transmembrane helix</keyword>
<feature type="transmembrane region" description="Helical" evidence="6">
    <location>
        <begin position="378"/>
        <end position="398"/>
    </location>
</feature>
<evidence type="ECO:0000256" key="3">
    <source>
        <dbReference type="ARBA" id="ARBA00022989"/>
    </source>
</evidence>
<feature type="region of interest" description="Disordered" evidence="5">
    <location>
        <begin position="1"/>
        <end position="33"/>
    </location>
</feature>
<dbReference type="SUPFAM" id="SSF103481">
    <property type="entry name" value="Multidrug resistance efflux transporter EmrE"/>
    <property type="match status" value="2"/>
</dbReference>
<protein>
    <recommendedName>
        <fullName evidence="11">EamA domain-containing protein</fullName>
    </recommendedName>
</protein>
<proteinExistence type="predicted"/>
<evidence type="ECO:0000256" key="5">
    <source>
        <dbReference type="SAM" id="MobiDB-lite"/>
    </source>
</evidence>
<name>A0A9P8I3C2_9PEZI</name>
<comment type="caution">
    <text evidence="9">The sequence shown here is derived from an EMBL/GenBank/DDBJ whole genome shotgun (WGS) entry which is preliminary data.</text>
</comment>
<evidence type="ECO:0000256" key="4">
    <source>
        <dbReference type="ARBA" id="ARBA00023136"/>
    </source>
</evidence>
<feature type="transmembrane region" description="Helical" evidence="6">
    <location>
        <begin position="312"/>
        <end position="338"/>
    </location>
</feature>
<feature type="domain" description="DUF3955" evidence="8">
    <location>
        <begin position="47"/>
        <end position="99"/>
    </location>
</feature>
<dbReference type="PANTHER" id="PTHR23051">
    <property type="entry name" value="SOLUTE CARRIER FAMILY 35, MEMBER F5"/>
    <property type="match status" value="1"/>
</dbReference>
<gene>
    <name evidence="9" type="ORF">FGG08_006514</name>
</gene>
<evidence type="ECO:0000256" key="1">
    <source>
        <dbReference type="ARBA" id="ARBA00004141"/>
    </source>
</evidence>
<feature type="transmembrane region" description="Helical" evidence="6">
    <location>
        <begin position="208"/>
        <end position="230"/>
    </location>
</feature>
<feature type="transmembrane region" description="Helical" evidence="6">
    <location>
        <begin position="79"/>
        <end position="99"/>
    </location>
</feature>
<keyword evidence="2 6" id="KW-0812">Transmembrane</keyword>
<feature type="transmembrane region" description="Helical" evidence="6">
    <location>
        <begin position="184"/>
        <end position="202"/>
    </location>
</feature>
<evidence type="ECO:0008006" key="11">
    <source>
        <dbReference type="Google" id="ProtNLM"/>
    </source>
</evidence>
<dbReference type="InterPro" id="IPR037185">
    <property type="entry name" value="EmrE-like"/>
</dbReference>
<feature type="transmembrane region" description="Helical" evidence="6">
    <location>
        <begin position="50"/>
        <end position="73"/>
    </location>
</feature>
<dbReference type="Proteomes" id="UP000698800">
    <property type="component" value="Unassembled WGS sequence"/>
</dbReference>
<evidence type="ECO:0000313" key="9">
    <source>
        <dbReference type="EMBL" id="KAH0536646.1"/>
    </source>
</evidence>
<dbReference type="InterPro" id="IPR025016">
    <property type="entry name" value="DUF3955"/>
</dbReference>
<comment type="subcellular location">
    <subcellularLocation>
        <location evidence="1">Membrane</location>
        <topology evidence="1">Multi-pass membrane protein</topology>
    </subcellularLocation>
</comment>
<feature type="transmembrane region" description="Helical" evidence="6">
    <location>
        <begin position="404"/>
        <end position="421"/>
    </location>
</feature>
<sequence length="448" mass="49637">MISCELGGPTIPGEEDSRTPEASPNGSPRNCHPPNMKLGYAGLARRTLGIFLLLVTVFLWTASNFLASFIFANNTYSKPYFVTYVNTAFFAVALIPIAIKRVYKSGFSVPVWAAAFWWKSASEYSQVPAEENCQYPKPDAEEDTPETGGSPANHLPCEDEISRSKNYSRHSEMPNEDALTTREIVKLSLEFCILWFVANYFTAACLKYTTVASATVLSSTSSMWTLLLGALVKVERFSVKKLLGVLASLVGIVLISTFDINGNNDDNRGSFPHKSHRQLAIGDAMAFFSAIMYGIYTLLMKKRIENEARVNMPFFFGLVGLFNVLFLWPGFFILHYTGEETFQLPPTSQVWIIVLLNSTTSLVSDFCWAYAMLLTSPLVVTVGISLTIPLSLIGQMVLNRQFSGGAYWVGAGIVFLSFIFINHESKDDNATTRKSDINAFENAEGMAE</sequence>
<dbReference type="AlphaFoldDB" id="A0A9P8I3C2"/>
<evidence type="ECO:0000256" key="6">
    <source>
        <dbReference type="SAM" id="Phobius"/>
    </source>
</evidence>
<feature type="transmembrane region" description="Helical" evidence="6">
    <location>
        <begin position="242"/>
        <end position="260"/>
    </location>
</feature>
<evidence type="ECO:0000259" key="7">
    <source>
        <dbReference type="Pfam" id="PF00892"/>
    </source>
</evidence>
<dbReference type="PANTHER" id="PTHR23051:SF0">
    <property type="entry name" value="SOLUTE CARRIER FAMILY 35 MEMBER F5"/>
    <property type="match status" value="1"/>
</dbReference>
<dbReference type="OrthoDB" id="1436450at2759"/>
<dbReference type="GO" id="GO:0000329">
    <property type="term" value="C:fungal-type vacuole membrane"/>
    <property type="evidence" value="ECO:0007669"/>
    <property type="project" value="TreeGrafter"/>
</dbReference>
<keyword evidence="10" id="KW-1185">Reference proteome</keyword>
<dbReference type="Pfam" id="PF00892">
    <property type="entry name" value="EamA"/>
    <property type="match status" value="1"/>
</dbReference>
<evidence type="ECO:0000313" key="10">
    <source>
        <dbReference type="Proteomes" id="UP000698800"/>
    </source>
</evidence>
<dbReference type="EMBL" id="JAGHQL010000190">
    <property type="protein sequence ID" value="KAH0536646.1"/>
    <property type="molecule type" value="Genomic_DNA"/>
</dbReference>
<evidence type="ECO:0000259" key="8">
    <source>
        <dbReference type="Pfam" id="PF13127"/>
    </source>
</evidence>
<accession>A0A9P8I3C2</accession>
<organism evidence="9 10">
    <name type="scientific">Glutinoglossum americanum</name>
    <dbReference type="NCBI Taxonomy" id="1670608"/>
    <lineage>
        <taxon>Eukaryota</taxon>
        <taxon>Fungi</taxon>
        <taxon>Dikarya</taxon>
        <taxon>Ascomycota</taxon>
        <taxon>Pezizomycotina</taxon>
        <taxon>Geoglossomycetes</taxon>
        <taxon>Geoglossales</taxon>
        <taxon>Geoglossaceae</taxon>
        <taxon>Glutinoglossum</taxon>
    </lineage>
</organism>
<dbReference type="InterPro" id="IPR000620">
    <property type="entry name" value="EamA_dom"/>
</dbReference>
<keyword evidence="4 6" id="KW-0472">Membrane</keyword>
<evidence type="ECO:0000256" key="2">
    <source>
        <dbReference type="ARBA" id="ARBA00022692"/>
    </source>
</evidence>
<dbReference type="Pfam" id="PF13127">
    <property type="entry name" value="DUF3955"/>
    <property type="match status" value="1"/>
</dbReference>
<feature type="domain" description="EamA" evidence="7">
    <location>
        <begin position="191"/>
        <end position="257"/>
    </location>
</feature>
<feature type="region of interest" description="Disordered" evidence="5">
    <location>
        <begin position="133"/>
        <end position="158"/>
    </location>
</feature>
<reference evidence="9" key="1">
    <citation type="submission" date="2021-03" db="EMBL/GenBank/DDBJ databases">
        <title>Comparative genomics and phylogenomic investigation of the class Geoglossomycetes provide insights into ecological specialization and systematics.</title>
        <authorList>
            <person name="Melie T."/>
            <person name="Pirro S."/>
            <person name="Miller A.N."/>
            <person name="Quandt A."/>
        </authorList>
    </citation>
    <scope>NUCLEOTIDE SEQUENCE</scope>
    <source>
        <strain evidence="9">GBOQ0MN5Z8</strain>
    </source>
</reference>
<feature type="transmembrane region" description="Helical" evidence="6">
    <location>
        <begin position="280"/>
        <end position="300"/>
    </location>
</feature>